<evidence type="ECO:0000256" key="3">
    <source>
        <dbReference type="ARBA" id="ARBA00023098"/>
    </source>
</evidence>
<dbReference type="PANTHER" id="PTHR24185:SF1">
    <property type="entry name" value="CALCIUM-INDEPENDENT PHOSPHOLIPASE A2-GAMMA"/>
    <property type="match status" value="1"/>
</dbReference>
<sequence>MGMAYRTLDDHLFGDGPKRMLSLDGGGVRGALSLGYLARIEDILRKRVDNDPDFRLCDYFDLIGGTSTGSIIAAGLAMGMSVEELIGVYHTLGVEVFEESFLRFGVLGAKFPKEPLMRALSTYFRDETLGSKKLRTGLMVMTKRLDTGSPWLLHNNPRGKFYDGPDGVAGSGNRNLLIRNVIRASTAAPHYFEPELLQVSPHLMGAFVDGGISPYNNPSMQLLMMGTCSGYGLEWPFGEDQLLLVSVGTGFRPVSVAAADVVRMPAIKLAAESVVSIMQDANWLGQAVLQWMSRSPTAWAIDAEVGDLSSDVLGGGPAMMSYLRYELSLEPHWLSKTLGIERSDRQCDALYAMDNARNLPELTRLGRAASKVQIEPGHFPAGFDI</sequence>
<keyword evidence="3 4" id="KW-0443">Lipid metabolism</keyword>
<protein>
    <submittedName>
        <fullName evidence="6">Patatin</fullName>
    </submittedName>
</protein>
<keyword evidence="1 4" id="KW-0378">Hydrolase</keyword>
<dbReference type="GO" id="GO:0016042">
    <property type="term" value="P:lipid catabolic process"/>
    <property type="evidence" value="ECO:0007669"/>
    <property type="project" value="UniProtKB-UniRule"/>
</dbReference>
<dbReference type="GO" id="GO:0004620">
    <property type="term" value="F:phospholipase activity"/>
    <property type="evidence" value="ECO:0007669"/>
    <property type="project" value="TreeGrafter"/>
</dbReference>
<dbReference type="PANTHER" id="PTHR24185">
    <property type="entry name" value="CALCIUM-INDEPENDENT PHOSPHOLIPASE A2-GAMMA"/>
    <property type="match status" value="1"/>
</dbReference>
<accession>A0A1Y5PE75</accession>
<feature type="active site" description="Proton acceptor" evidence="4">
    <location>
        <position position="209"/>
    </location>
</feature>
<feature type="domain" description="PNPLA" evidence="5">
    <location>
        <begin position="21"/>
        <end position="223"/>
    </location>
</feature>
<organism evidence="6">
    <name type="scientific">uncultured Mycobacterium sp</name>
    <dbReference type="NCBI Taxonomy" id="171292"/>
    <lineage>
        <taxon>Bacteria</taxon>
        <taxon>Bacillati</taxon>
        <taxon>Actinomycetota</taxon>
        <taxon>Actinomycetes</taxon>
        <taxon>Mycobacteriales</taxon>
        <taxon>Mycobacteriaceae</taxon>
        <taxon>Mycobacterium</taxon>
        <taxon>environmental samples</taxon>
    </lineage>
</organism>
<evidence type="ECO:0000256" key="4">
    <source>
        <dbReference type="PROSITE-ProRule" id="PRU01161"/>
    </source>
</evidence>
<dbReference type="AlphaFoldDB" id="A0A1Y5PE75"/>
<dbReference type="GO" id="GO:0016020">
    <property type="term" value="C:membrane"/>
    <property type="evidence" value="ECO:0007669"/>
    <property type="project" value="TreeGrafter"/>
</dbReference>
<dbReference type="EMBL" id="FLQS01000034">
    <property type="protein sequence ID" value="SBS77015.1"/>
    <property type="molecule type" value="Genomic_DNA"/>
</dbReference>
<dbReference type="Gene3D" id="3.40.1090.10">
    <property type="entry name" value="Cytosolic phospholipase A2 catalytic domain"/>
    <property type="match status" value="1"/>
</dbReference>
<name>A0A1Y5PE75_9MYCO</name>
<dbReference type="SUPFAM" id="SSF52151">
    <property type="entry name" value="FabD/lysophospholipase-like"/>
    <property type="match status" value="1"/>
</dbReference>
<evidence type="ECO:0000259" key="5">
    <source>
        <dbReference type="PROSITE" id="PS51635"/>
    </source>
</evidence>
<gene>
    <name evidence="6" type="ORF">MHPYR_40017</name>
</gene>
<evidence type="ECO:0000256" key="2">
    <source>
        <dbReference type="ARBA" id="ARBA00022963"/>
    </source>
</evidence>
<feature type="short sequence motif" description="DGA/G" evidence="4">
    <location>
        <begin position="209"/>
        <end position="211"/>
    </location>
</feature>
<feature type="active site" description="Nucleophile" evidence="4">
    <location>
        <position position="67"/>
    </location>
</feature>
<dbReference type="GO" id="GO:0006631">
    <property type="term" value="P:fatty acid metabolic process"/>
    <property type="evidence" value="ECO:0007669"/>
    <property type="project" value="TreeGrafter"/>
</dbReference>
<evidence type="ECO:0000256" key="1">
    <source>
        <dbReference type="ARBA" id="ARBA00022801"/>
    </source>
</evidence>
<dbReference type="InterPro" id="IPR016035">
    <property type="entry name" value="Acyl_Trfase/lysoPLipase"/>
</dbReference>
<feature type="short sequence motif" description="GXSXG" evidence="4">
    <location>
        <begin position="65"/>
        <end position="69"/>
    </location>
</feature>
<dbReference type="Pfam" id="PF01734">
    <property type="entry name" value="Patatin"/>
    <property type="match status" value="1"/>
</dbReference>
<feature type="short sequence motif" description="GXGXXG" evidence="4">
    <location>
        <begin position="25"/>
        <end position="30"/>
    </location>
</feature>
<proteinExistence type="predicted"/>
<dbReference type="PROSITE" id="PS51635">
    <property type="entry name" value="PNPLA"/>
    <property type="match status" value="1"/>
</dbReference>
<dbReference type="InterPro" id="IPR002641">
    <property type="entry name" value="PNPLA_dom"/>
</dbReference>
<reference evidence="6" key="1">
    <citation type="submission" date="2016-03" db="EMBL/GenBank/DDBJ databases">
        <authorList>
            <person name="Ploux O."/>
        </authorList>
    </citation>
    <scope>NUCLEOTIDE SEQUENCE</scope>
    <source>
        <strain evidence="6">UC10</strain>
    </source>
</reference>
<evidence type="ECO:0000313" key="6">
    <source>
        <dbReference type="EMBL" id="SBS77015.1"/>
    </source>
</evidence>
<keyword evidence="2 4" id="KW-0442">Lipid degradation</keyword>